<protein>
    <submittedName>
        <fullName evidence="1">Uncharacterized protein</fullName>
    </submittedName>
</protein>
<reference evidence="1" key="1">
    <citation type="journal article" date="2016" name="Nature">
        <title>Redefining the invertebrate RNA virosphere.</title>
        <authorList>
            <person name="Shi M."/>
            <person name="Lin X.D."/>
            <person name="Tian J.H."/>
            <person name="Chen L.J."/>
            <person name="Chen X."/>
            <person name="Li C.X."/>
            <person name="Qin X.C."/>
            <person name="Li J."/>
            <person name="Cao J.P."/>
            <person name="Eden J.S."/>
            <person name="Buchmann J."/>
            <person name="Wang W."/>
            <person name="Xu J."/>
            <person name="Holmes E.C."/>
            <person name="Zhang Y.Z."/>
        </authorList>
    </citation>
    <scope>NUCLEOTIDE SEQUENCE</scope>
    <source>
        <strain evidence="1">Beimix29339</strain>
    </source>
</reference>
<accession>A0ACD6B8Y9</accession>
<dbReference type="PDB" id="6IZL">
    <property type="method" value="EM"/>
    <property type="resolution" value="3.30 A"/>
    <property type="chains" value="A/B/C=1-337"/>
</dbReference>
<reference evidence="2" key="2">
    <citation type="journal article" date="2019" name="J. Virol.">
        <title>Cryo-electron Microscopy Structures of Novel Viruses from Mud Crab &lt;i&gt;Scylla paramamosain&lt;/i&gt; with Multiple Infections.</title>
        <authorList>
            <person name="Gao Y."/>
            <person name="Liu S."/>
            <person name="Huang J."/>
            <person name="Wang Q."/>
            <person name="Li K."/>
            <person name="He J."/>
            <person name="He J."/>
            <person name="Weng S."/>
            <person name="Zhang Q."/>
        </authorList>
    </citation>
    <scope>STRUCTURE BY ELECTRON MICROSCOPY (3.30 ANGSTROMS) OF 1-337</scope>
</reference>
<sequence length="337" mass="36775">MTGSNRRANAGRKTQPKPQRKPRAPRRPKVQNAPRIQQGGGPVPLLESNSNMRQMHNGMTRVVGSDYLGVVSVAGNPADAAAKVRKVLSVSPSSFPGTRLTQMSDLWERYVFRQFRVRYVPSVPNTLACQVMVYQDTDPQDDPTAIKDADALLRQATAQTGSQQWNFNSAKVIHLAKRSDNQLYYTGPVKENPRFNQQGVVYFIQVSQALDMNGKPLTADMECGSLYVDWVIDFQTPQVNPSAVEARLPSAGFFTRQILVNDKLTFAAQASLTVALTALSATPKVWLEGPTRVDLATLGGPGGNLVQIELTRAQPGDYTVKFVGCDSVTLVSSAPIA</sequence>
<dbReference type="EMBL" id="KX883013">
    <property type="protein sequence ID" value="APG76098.1"/>
    <property type="molecule type" value="Genomic_RNA"/>
</dbReference>
<accession>A0A1L3KFA2</accession>
<organism evidence="1">
    <name type="scientific">Wenzhou tombus-like virus 18</name>
    <dbReference type="NCBI Taxonomy" id="1923671"/>
    <lineage>
        <taxon>Viruses</taxon>
        <taxon>Riboviria</taxon>
    </lineage>
</organism>
<evidence type="ECO:0007829" key="2">
    <source>
        <dbReference type="PDB" id="6IZL"/>
    </source>
</evidence>
<name>A0ACD6B8Y9_9VIRU</name>
<proteinExistence type="evidence at protein level"/>
<keyword evidence="2" id="KW-0002">3D-structure</keyword>
<evidence type="ECO:0000313" key="1">
    <source>
        <dbReference type="EMBL" id="APG76098.1"/>
    </source>
</evidence>